<dbReference type="AlphaFoldDB" id="A0A563DGA4"/>
<evidence type="ECO:0000256" key="1">
    <source>
        <dbReference type="ARBA" id="ARBA00022676"/>
    </source>
</evidence>
<dbReference type="InterPro" id="IPR002201">
    <property type="entry name" value="Glyco_trans_9"/>
</dbReference>
<gene>
    <name evidence="3" type="ORF">ETU09_03555</name>
</gene>
<keyword evidence="2 3" id="KW-0808">Transferase</keyword>
<reference evidence="3 4" key="1">
    <citation type="submission" date="2019-02" db="EMBL/GenBank/DDBJ databases">
        <title>Apibacter muscae sp. nov.: a novel member of the house fly microbiota.</title>
        <authorList>
            <person name="Park R."/>
        </authorList>
    </citation>
    <scope>NUCLEOTIDE SEQUENCE [LARGE SCALE GENOMIC DNA]</scope>
    <source>
        <strain evidence="3 4">AL1</strain>
    </source>
</reference>
<dbReference type="OrthoDB" id="9772349at2"/>
<dbReference type="InterPro" id="IPR051199">
    <property type="entry name" value="LPS_LOS_Heptosyltrfase"/>
</dbReference>
<organism evidence="3 4">
    <name type="scientific">Apibacter muscae</name>
    <dbReference type="NCBI Taxonomy" id="2509004"/>
    <lineage>
        <taxon>Bacteria</taxon>
        <taxon>Pseudomonadati</taxon>
        <taxon>Bacteroidota</taxon>
        <taxon>Flavobacteriia</taxon>
        <taxon>Flavobacteriales</taxon>
        <taxon>Weeksellaceae</taxon>
        <taxon>Apibacter</taxon>
    </lineage>
</organism>
<protein>
    <submittedName>
        <fullName evidence="3">Lipopolysaccharide heptosyltransferase family protein</fullName>
    </submittedName>
</protein>
<dbReference type="PANTHER" id="PTHR30160:SF7">
    <property type="entry name" value="ADP-HEPTOSE--LPS HEPTOSYLTRANSFERASE 2"/>
    <property type="match status" value="1"/>
</dbReference>
<evidence type="ECO:0000313" key="4">
    <source>
        <dbReference type="Proteomes" id="UP000319499"/>
    </source>
</evidence>
<evidence type="ECO:0000313" key="3">
    <source>
        <dbReference type="EMBL" id="TWP29306.1"/>
    </source>
</evidence>
<dbReference type="EMBL" id="SELH01000015">
    <property type="protein sequence ID" value="TWP29306.1"/>
    <property type="molecule type" value="Genomic_DNA"/>
</dbReference>
<dbReference type="Pfam" id="PF01075">
    <property type="entry name" value="Glyco_transf_9"/>
    <property type="match status" value="1"/>
</dbReference>
<keyword evidence="4" id="KW-1185">Reference proteome</keyword>
<dbReference type="CDD" id="cd03789">
    <property type="entry name" value="GT9_LPS_heptosyltransferase"/>
    <property type="match status" value="1"/>
</dbReference>
<accession>A0A563DGA4</accession>
<dbReference type="SUPFAM" id="SSF53756">
    <property type="entry name" value="UDP-Glycosyltransferase/glycogen phosphorylase"/>
    <property type="match status" value="1"/>
</dbReference>
<evidence type="ECO:0000256" key="2">
    <source>
        <dbReference type="ARBA" id="ARBA00022679"/>
    </source>
</evidence>
<keyword evidence="1" id="KW-0328">Glycosyltransferase</keyword>
<comment type="caution">
    <text evidence="3">The sequence shown here is derived from an EMBL/GenBank/DDBJ whole genome shotgun (WGS) entry which is preliminary data.</text>
</comment>
<dbReference type="PANTHER" id="PTHR30160">
    <property type="entry name" value="TETRAACYLDISACCHARIDE 4'-KINASE-RELATED"/>
    <property type="match status" value="1"/>
</dbReference>
<name>A0A563DGA4_9FLAO</name>
<dbReference type="GO" id="GO:0005829">
    <property type="term" value="C:cytosol"/>
    <property type="evidence" value="ECO:0007669"/>
    <property type="project" value="TreeGrafter"/>
</dbReference>
<sequence>MKVLLIQYNHAGDVLISSVIPNNLKKIYPDIKIDFLCNKEYMGVLQKNPSIDRIIAIDNKHIKSVLSLYKYMKLVRSERYDFLIDLSQNFSSIFLTFFSKAQKKLSYNTPILNKFYTNRLVKVNKLNTQTCNLLENRLAVLDQFLNDQSISIDPVAKIFLSQEEILEAKTTMLNAGIKFTRPIIMLGIFGTEKHTTWTIGSMAKLIDFIWSNYRADLLLNYLPNQHKELNELLSLLNSNTKVFVQPVGKSIREYASLMKNCTLFIGNNSRFLAITKALQKPTFGIYAPFVYKQDIACYENIDFHKSIHLSDILPRLYENFYPNELKKESSKFYLMLSSEFVIIKIKPFLKSYLSTFNKI</sequence>
<dbReference type="GO" id="GO:0009244">
    <property type="term" value="P:lipopolysaccharide core region biosynthetic process"/>
    <property type="evidence" value="ECO:0007669"/>
    <property type="project" value="TreeGrafter"/>
</dbReference>
<dbReference type="Gene3D" id="3.40.50.2000">
    <property type="entry name" value="Glycogen Phosphorylase B"/>
    <property type="match status" value="2"/>
</dbReference>
<dbReference type="GO" id="GO:0008713">
    <property type="term" value="F:ADP-heptose-lipopolysaccharide heptosyltransferase activity"/>
    <property type="evidence" value="ECO:0007669"/>
    <property type="project" value="TreeGrafter"/>
</dbReference>
<dbReference type="RefSeq" id="WP_146261662.1">
    <property type="nucleotide sequence ID" value="NZ_SELG01000029.1"/>
</dbReference>
<dbReference type="Proteomes" id="UP000319499">
    <property type="component" value="Unassembled WGS sequence"/>
</dbReference>
<proteinExistence type="predicted"/>